<keyword evidence="4" id="KW-1185">Reference proteome</keyword>
<dbReference type="AlphaFoldDB" id="A0ABD5M408"/>
<evidence type="ECO:0000256" key="1">
    <source>
        <dbReference type="SAM" id="MobiDB-lite"/>
    </source>
</evidence>
<proteinExistence type="predicted"/>
<keyword evidence="2" id="KW-0812">Transmembrane</keyword>
<reference evidence="3 4" key="1">
    <citation type="submission" date="2024-06" db="EMBL/GenBank/DDBJ databases">
        <title>Halorubrum miltondacostae sp. nov., a potential PHA producer isolated from an inland solar saltern in Rio Maior, Portugal.</title>
        <authorList>
            <person name="Albuquerque L."/>
            <person name="Viver T."/>
            <person name="Barroso C."/>
            <person name="Claudino R."/>
            <person name="Galvan M."/>
            <person name="Simoes G."/>
            <person name="Lobo Da Cunha A."/>
            <person name="Egas C."/>
        </authorList>
    </citation>
    <scope>NUCLEOTIDE SEQUENCE [LARGE SCALE GENOMIC DNA]</scope>
    <source>
        <strain evidence="3 4">RMP-11</strain>
    </source>
</reference>
<feature type="transmembrane region" description="Helical" evidence="2">
    <location>
        <begin position="37"/>
        <end position="55"/>
    </location>
</feature>
<accession>A0ABD5M408</accession>
<feature type="compositionally biased region" description="Low complexity" evidence="1">
    <location>
        <begin position="68"/>
        <end position="80"/>
    </location>
</feature>
<feature type="transmembrane region" description="Helical" evidence="2">
    <location>
        <begin position="7"/>
        <end position="31"/>
    </location>
</feature>
<organism evidence="3 4">
    <name type="scientific">Halorubrum miltondacostae</name>
    <dbReference type="NCBI Taxonomy" id="3076378"/>
    <lineage>
        <taxon>Archaea</taxon>
        <taxon>Methanobacteriati</taxon>
        <taxon>Methanobacteriota</taxon>
        <taxon>Stenosarchaea group</taxon>
        <taxon>Halobacteria</taxon>
        <taxon>Halobacteriales</taxon>
        <taxon>Haloferacaceae</taxon>
        <taxon>Halorubrum</taxon>
    </lineage>
</organism>
<evidence type="ECO:0008006" key="5">
    <source>
        <dbReference type="Google" id="ProtNLM"/>
    </source>
</evidence>
<comment type="caution">
    <text evidence="3">The sequence shown here is derived from an EMBL/GenBank/DDBJ whole genome shotgun (WGS) entry which is preliminary data.</text>
</comment>
<dbReference type="RefSeq" id="WP_371161136.1">
    <property type="nucleotide sequence ID" value="NZ_JBEDNX010000004.1"/>
</dbReference>
<keyword evidence="2" id="KW-0472">Membrane</keyword>
<evidence type="ECO:0000256" key="2">
    <source>
        <dbReference type="SAM" id="Phobius"/>
    </source>
</evidence>
<evidence type="ECO:0000313" key="3">
    <source>
        <dbReference type="EMBL" id="MEZ3163557.1"/>
    </source>
</evidence>
<dbReference type="EMBL" id="JBEDNY010000002">
    <property type="protein sequence ID" value="MEZ3163557.1"/>
    <property type="molecule type" value="Genomic_DNA"/>
</dbReference>
<name>A0ABD5M408_9EURY</name>
<keyword evidence="2" id="KW-1133">Transmembrane helix</keyword>
<protein>
    <recommendedName>
        <fullName evidence="5">SHOCT domain-containing protein</fullName>
    </recommendedName>
</protein>
<feature type="region of interest" description="Disordered" evidence="1">
    <location>
        <begin position="68"/>
        <end position="87"/>
    </location>
</feature>
<evidence type="ECO:0000313" key="4">
    <source>
        <dbReference type="Proteomes" id="UP001567572"/>
    </source>
</evidence>
<dbReference type="Proteomes" id="UP001567572">
    <property type="component" value="Unassembled WGS sequence"/>
</dbReference>
<sequence>MDGKKALYYAAIAIAVLIGVGIVISVISALVTLVSTVISAAISLAVLAGIVYVAYKAGSWLLGSDDSPSMDSIGSGSSTSVDAGTSRQDRLRQQYVEGQISEAEFERRIGEELETEEIDDIDRELERER</sequence>
<gene>
    <name evidence="3" type="ORF">ABNG04_06665</name>
</gene>